<keyword evidence="3" id="KW-1185">Reference proteome</keyword>
<dbReference type="PANTHER" id="PTHR30319:SF1">
    <property type="entry name" value="TRANSCRIPTIONAL REPRESSOR PAAX"/>
    <property type="match status" value="1"/>
</dbReference>
<dbReference type="PANTHER" id="PTHR30319">
    <property type="entry name" value="PHENYLACETIC ACID REGULATOR-RELATED TRANSCRIPTIONAL REPRESSOR"/>
    <property type="match status" value="1"/>
</dbReference>
<gene>
    <name evidence="2" type="ORF">HDG69_003368</name>
</gene>
<feature type="domain" description="Transcriptional repressor PaaX-like central Cas2-like" evidence="1">
    <location>
        <begin position="95"/>
        <end position="157"/>
    </location>
</feature>
<evidence type="ECO:0000313" key="2">
    <source>
        <dbReference type="EMBL" id="NOV98773.1"/>
    </source>
</evidence>
<dbReference type="Proteomes" id="UP000757540">
    <property type="component" value="Unassembled WGS sequence"/>
</dbReference>
<name>A0ABX2AA80_9MICO</name>
<dbReference type="InterPro" id="IPR048846">
    <property type="entry name" value="PaaX-like_central"/>
</dbReference>
<proteinExistence type="predicted"/>
<dbReference type="RefSeq" id="WP_216645803.1">
    <property type="nucleotide sequence ID" value="NZ_BAAAML010000002.1"/>
</dbReference>
<evidence type="ECO:0000313" key="3">
    <source>
        <dbReference type="Proteomes" id="UP000757540"/>
    </source>
</evidence>
<organism evidence="2 3">
    <name type="scientific">Isoptericola halotolerans</name>
    <dbReference type="NCBI Taxonomy" id="300560"/>
    <lineage>
        <taxon>Bacteria</taxon>
        <taxon>Bacillati</taxon>
        <taxon>Actinomycetota</taxon>
        <taxon>Actinomycetes</taxon>
        <taxon>Micrococcales</taxon>
        <taxon>Promicromonosporaceae</taxon>
        <taxon>Isoptericola</taxon>
    </lineage>
</organism>
<dbReference type="Pfam" id="PF20803">
    <property type="entry name" value="PaaX_M"/>
    <property type="match status" value="1"/>
</dbReference>
<comment type="caution">
    <text evidence="2">The sequence shown here is derived from an EMBL/GenBank/DDBJ whole genome shotgun (WGS) entry which is preliminary data.</text>
</comment>
<accession>A0ABX2AA80</accession>
<sequence length="272" mass="29584">MSAVPLPIAPRTVIEAFLPADGQVPLDVVFDTANAAGIADQPLRLALRRMVAAGDIVQAGRGRSGTAELTLAGRQRLGRDRLALRLAFAQDQGLAPWDGRWRLLAVSTPEADRAARDALRRQLVDTGAAAVSTGLYLSPHNLADMLDTHERSHLVQATATGVDVRGVTDPQAVTEALWPRARIIEAYAVVDQAIEHVQLAMETGAEAALVGQLHLAEALEQAMRSDPLIPLELRTEPWAPTQIRRRWHDAWAALTRDLAGELLYLGWLPQRP</sequence>
<protein>
    <submittedName>
        <fullName evidence="2">Phenylacetic acid degradation operon negative regulatory protein</fullName>
    </submittedName>
</protein>
<reference evidence="2 3" key="1">
    <citation type="submission" date="2020-05" db="EMBL/GenBank/DDBJ databases">
        <title>Genomic Encyclopedia of Type Strains, Phase III (KMG-III): the genomes of soil and plant-associated and newly described type strains.</title>
        <authorList>
            <person name="Whitman W."/>
        </authorList>
    </citation>
    <scope>NUCLEOTIDE SEQUENCE [LARGE SCALE GENOMIC DNA]</scope>
    <source>
        <strain evidence="2 3">KCTC 19046</strain>
    </source>
</reference>
<dbReference type="EMBL" id="JABEZU010000004">
    <property type="protein sequence ID" value="NOV98773.1"/>
    <property type="molecule type" value="Genomic_DNA"/>
</dbReference>
<evidence type="ECO:0000259" key="1">
    <source>
        <dbReference type="Pfam" id="PF20803"/>
    </source>
</evidence>